<dbReference type="GO" id="GO:0019843">
    <property type="term" value="F:rRNA binding"/>
    <property type="evidence" value="ECO:0007669"/>
    <property type="project" value="UniProtKB-UniRule"/>
</dbReference>
<dbReference type="GO" id="GO:0022627">
    <property type="term" value="C:cytosolic small ribosomal subunit"/>
    <property type="evidence" value="ECO:0007669"/>
    <property type="project" value="TreeGrafter"/>
</dbReference>
<dbReference type="NCBIfam" id="TIGR00952">
    <property type="entry name" value="S15_bact"/>
    <property type="match status" value="1"/>
</dbReference>
<dbReference type="GO" id="GO:0006412">
    <property type="term" value="P:translation"/>
    <property type="evidence" value="ECO:0007669"/>
    <property type="project" value="UniProtKB-UniRule"/>
</dbReference>
<dbReference type="Pfam" id="PF00312">
    <property type="entry name" value="Ribosomal_S15"/>
    <property type="match status" value="1"/>
</dbReference>
<dbReference type="PANTHER" id="PTHR23321">
    <property type="entry name" value="RIBOSOMAL PROTEIN S15, BACTERIAL AND ORGANELLAR"/>
    <property type="match status" value="1"/>
</dbReference>
<dbReference type="Proteomes" id="UP000001303">
    <property type="component" value="Chromosome"/>
</dbReference>
<dbReference type="PROSITE" id="PS00362">
    <property type="entry name" value="RIBOSOMAL_S15"/>
    <property type="match status" value="1"/>
</dbReference>
<sequence length="72" mass="8697">MKKNSGLCENQIFFFTQKINNLKLHFKKNKKDIHSKIGLLKIINNRKKILSYLKKININRYLLIIKKLNLRK</sequence>
<comment type="function">
    <text evidence="3">Forms an intersubunit bridge (bridge B4) with the 23S rRNA of the 50S subunit in the ribosome.</text>
</comment>
<keyword evidence="3 5" id="KW-0694">RNA-binding</keyword>
<dbReference type="KEGG" id="zin:ZICARI_111"/>
<protein>
    <recommendedName>
        <fullName evidence="3">Small ribosomal subunit protein uS15</fullName>
    </recommendedName>
</protein>
<dbReference type="AlphaFoldDB" id="E0TIV1"/>
<evidence type="ECO:0000256" key="1">
    <source>
        <dbReference type="ARBA" id="ARBA00022980"/>
    </source>
</evidence>
<proteinExistence type="inferred from homology"/>
<dbReference type="CDD" id="cd00353">
    <property type="entry name" value="Ribosomal_S15p_S13e"/>
    <property type="match status" value="1"/>
</dbReference>
<dbReference type="Gene3D" id="1.10.287.10">
    <property type="entry name" value="S15/NS1, RNA-binding"/>
    <property type="match status" value="1"/>
</dbReference>
<dbReference type="HOGENOM" id="CLU_148518_1_0_4"/>
<comment type="subunit">
    <text evidence="3">Part of the 30S ribosomal subunit. Forms a bridge to the 50S subunit in the 70S ribosome, contacting the 23S rRNA.</text>
</comment>
<dbReference type="EMBL" id="CP002161">
    <property type="protein sequence ID" value="ADM89728.1"/>
    <property type="molecule type" value="Genomic_DNA"/>
</dbReference>
<evidence type="ECO:0000256" key="2">
    <source>
        <dbReference type="ARBA" id="ARBA00023274"/>
    </source>
</evidence>
<comment type="similarity">
    <text evidence="3 4">Belongs to the universal ribosomal protein uS15 family.</text>
</comment>
<dbReference type="GO" id="GO:0003735">
    <property type="term" value="F:structural constituent of ribosome"/>
    <property type="evidence" value="ECO:0007669"/>
    <property type="project" value="InterPro"/>
</dbReference>
<dbReference type="STRING" id="871271.ZICARI_111"/>
<keyword evidence="7" id="KW-1185">Reference proteome</keyword>
<dbReference type="Gene3D" id="6.10.250.3130">
    <property type="match status" value="1"/>
</dbReference>
<dbReference type="InterPro" id="IPR009068">
    <property type="entry name" value="uS15_NS1_RNA-bd_sf"/>
</dbReference>
<evidence type="ECO:0000313" key="7">
    <source>
        <dbReference type="Proteomes" id="UP000001303"/>
    </source>
</evidence>
<dbReference type="PANTHER" id="PTHR23321:SF26">
    <property type="entry name" value="SMALL RIBOSOMAL SUBUNIT PROTEIN US15M"/>
    <property type="match status" value="1"/>
</dbReference>
<keyword evidence="2 3" id="KW-0687">Ribonucleoprotein</keyword>
<evidence type="ECO:0000313" key="6">
    <source>
        <dbReference type="EMBL" id="ADM89728.1"/>
    </source>
</evidence>
<dbReference type="InterPro" id="IPR005290">
    <property type="entry name" value="Ribosomal_uS15_bac-type"/>
</dbReference>
<organism evidence="6 7">
    <name type="scientific">Zinderia insecticola (strain CARI)</name>
    <dbReference type="NCBI Taxonomy" id="871271"/>
    <lineage>
        <taxon>Bacteria</taxon>
        <taxon>Pseudomonadati</taxon>
        <taxon>Pseudomonadota</taxon>
        <taxon>Betaproteobacteria</taxon>
        <taxon>Burkholderiales</taxon>
        <taxon>Oxalobacteraceae</taxon>
        <taxon>Candidatus Zinderia</taxon>
    </lineage>
</organism>
<reference evidence="6 7" key="1">
    <citation type="journal article" date="2010" name="Genome Biol. Evol.">
        <title>Functional convergence in reduced genomes of bacterial symbionts spanning 200 My of evolution.</title>
        <authorList>
            <person name="McCutcheon J.P."/>
            <person name="Moran N.A."/>
        </authorList>
    </citation>
    <scope>NUCLEOTIDE SEQUENCE [LARGE SCALE GENOMIC DNA]</scope>
    <source>
        <strain evidence="6 7">CARI</strain>
    </source>
</reference>
<accession>E0TIV1</accession>
<dbReference type="InterPro" id="IPR000589">
    <property type="entry name" value="Ribosomal_uS15"/>
</dbReference>
<gene>
    <name evidence="3 6" type="primary">rpsO</name>
    <name evidence="6" type="ordered locus">ZICARI_111</name>
</gene>
<name>E0TIV1_ZINIC</name>
<evidence type="ECO:0000256" key="5">
    <source>
        <dbReference type="RuleBase" id="RU004524"/>
    </source>
</evidence>
<evidence type="ECO:0000256" key="3">
    <source>
        <dbReference type="HAMAP-Rule" id="MF_01343"/>
    </source>
</evidence>
<evidence type="ECO:0000256" key="4">
    <source>
        <dbReference type="RuleBase" id="RU003919"/>
    </source>
</evidence>
<keyword evidence="3 5" id="KW-0699">rRNA-binding</keyword>
<dbReference type="SUPFAM" id="SSF47060">
    <property type="entry name" value="S15/NS1 RNA-binding domain"/>
    <property type="match status" value="1"/>
</dbReference>
<dbReference type="SMART" id="SM01387">
    <property type="entry name" value="Ribosomal_S15"/>
    <property type="match status" value="1"/>
</dbReference>
<keyword evidence="1 3" id="KW-0689">Ribosomal protein</keyword>
<dbReference type="HAMAP" id="MF_01343_B">
    <property type="entry name" value="Ribosomal_uS15_B"/>
    <property type="match status" value="1"/>
</dbReference>
<comment type="function">
    <text evidence="3 5">One of the primary rRNA binding proteins, it binds directly to 16S rRNA where it helps nucleate assembly of the platform of the 30S subunit by binding and bridging several RNA helices of the 16S rRNA.</text>
</comment>